<evidence type="ECO:0000313" key="2">
    <source>
        <dbReference type="EMBL" id="GHA21085.1"/>
    </source>
</evidence>
<organism evidence="2 3">
    <name type="scientific">Arenicella chitinivorans</name>
    <dbReference type="NCBI Taxonomy" id="1329800"/>
    <lineage>
        <taxon>Bacteria</taxon>
        <taxon>Pseudomonadati</taxon>
        <taxon>Pseudomonadota</taxon>
        <taxon>Gammaproteobacteria</taxon>
        <taxon>Arenicellales</taxon>
        <taxon>Arenicellaceae</taxon>
        <taxon>Arenicella</taxon>
    </lineage>
</organism>
<sequence>MNPNRFQGFPATTSWKSHQSDVNSGADVVGFRFIEDVEQQKITSTAPAKFPVRQLPFPPLHNHPFGEDIAPDLAHFEKHTAKNTRKYLLAKRSGDLRRMRIARTRQTEIIGEFTTMRRMTKMRDAKPLMPIRPGHGTGIDQMWESKRRRQAWVVEAKGPMAKLQPGQMTDKWITSRIKSQANSRDARRAKSAKRIQHLWNKGRVYKTTQTSIEYPGHFSSSGGFKKIT</sequence>
<name>A0A918VST2_9GAMM</name>
<dbReference type="EMBL" id="BMXA01000009">
    <property type="protein sequence ID" value="GHA21085.1"/>
    <property type="molecule type" value="Genomic_DNA"/>
</dbReference>
<dbReference type="AlphaFoldDB" id="A0A918VST2"/>
<evidence type="ECO:0000313" key="3">
    <source>
        <dbReference type="Proteomes" id="UP000614811"/>
    </source>
</evidence>
<gene>
    <name evidence="2" type="ORF">GCM10008090_33800</name>
</gene>
<feature type="region of interest" description="Disordered" evidence="1">
    <location>
        <begin position="1"/>
        <end position="22"/>
    </location>
</feature>
<reference evidence="2" key="1">
    <citation type="journal article" date="2014" name="Int. J. Syst. Evol. Microbiol.">
        <title>Complete genome sequence of Corynebacterium casei LMG S-19264T (=DSM 44701T), isolated from a smear-ripened cheese.</title>
        <authorList>
            <consortium name="US DOE Joint Genome Institute (JGI-PGF)"/>
            <person name="Walter F."/>
            <person name="Albersmeier A."/>
            <person name="Kalinowski J."/>
            <person name="Ruckert C."/>
        </authorList>
    </citation>
    <scope>NUCLEOTIDE SEQUENCE</scope>
    <source>
        <strain evidence="2">KCTC 12711</strain>
    </source>
</reference>
<evidence type="ECO:0000256" key="1">
    <source>
        <dbReference type="SAM" id="MobiDB-lite"/>
    </source>
</evidence>
<accession>A0A918VST2</accession>
<dbReference type="RefSeq" id="WP_189402895.1">
    <property type="nucleotide sequence ID" value="NZ_BMXA01000009.1"/>
</dbReference>
<keyword evidence="3" id="KW-1185">Reference proteome</keyword>
<protein>
    <submittedName>
        <fullName evidence="2">Uncharacterized protein</fullName>
    </submittedName>
</protein>
<proteinExistence type="predicted"/>
<dbReference type="Proteomes" id="UP000614811">
    <property type="component" value="Unassembled WGS sequence"/>
</dbReference>
<comment type="caution">
    <text evidence="2">The sequence shown here is derived from an EMBL/GenBank/DDBJ whole genome shotgun (WGS) entry which is preliminary data.</text>
</comment>
<reference evidence="2" key="2">
    <citation type="submission" date="2020-09" db="EMBL/GenBank/DDBJ databases">
        <authorList>
            <person name="Sun Q."/>
            <person name="Kim S."/>
        </authorList>
    </citation>
    <scope>NUCLEOTIDE SEQUENCE</scope>
    <source>
        <strain evidence="2">KCTC 12711</strain>
    </source>
</reference>